<comment type="caution">
    <text evidence="1">The sequence shown here is derived from an EMBL/GenBank/DDBJ whole genome shotgun (WGS) entry which is preliminary data.</text>
</comment>
<reference evidence="1" key="1">
    <citation type="submission" date="2023-06" db="EMBL/GenBank/DDBJ databases">
        <title>Genomic of Parafulvivirga corallium.</title>
        <authorList>
            <person name="Wang G."/>
        </authorList>
    </citation>
    <scope>NUCLEOTIDE SEQUENCE</scope>
    <source>
        <strain evidence="1">BMA10</strain>
    </source>
</reference>
<dbReference type="EMBL" id="JAUJEA010000005">
    <property type="protein sequence ID" value="MDN5202824.1"/>
    <property type="molecule type" value="Genomic_DNA"/>
</dbReference>
<organism evidence="1 2">
    <name type="scientific">Splendidivirga corallicola</name>
    <dbReference type="NCBI Taxonomy" id="3051826"/>
    <lineage>
        <taxon>Bacteria</taxon>
        <taxon>Pseudomonadati</taxon>
        <taxon>Bacteroidota</taxon>
        <taxon>Cytophagia</taxon>
        <taxon>Cytophagales</taxon>
        <taxon>Splendidivirgaceae</taxon>
        <taxon>Splendidivirga</taxon>
    </lineage>
</organism>
<evidence type="ECO:0000313" key="1">
    <source>
        <dbReference type="EMBL" id="MDN5202824.1"/>
    </source>
</evidence>
<gene>
    <name evidence="1" type="ORF">QQ008_15650</name>
</gene>
<proteinExistence type="predicted"/>
<keyword evidence="2" id="KW-1185">Reference proteome</keyword>
<dbReference type="RefSeq" id="WP_346752843.1">
    <property type="nucleotide sequence ID" value="NZ_JAUJEA010000005.1"/>
</dbReference>
<protein>
    <recommendedName>
        <fullName evidence="3">DUF5655 domain-containing protein</fullName>
    </recommendedName>
</protein>
<dbReference type="Proteomes" id="UP001172082">
    <property type="component" value="Unassembled WGS sequence"/>
</dbReference>
<name>A0ABT8KQ09_9BACT</name>
<accession>A0ABT8KQ09</accession>
<evidence type="ECO:0000313" key="2">
    <source>
        <dbReference type="Proteomes" id="UP001172082"/>
    </source>
</evidence>
<sequence length="128" mass="15436">MTDRTQEIITRFQNSWNETEEFYLDLFENYDGFEFIEKILEFIGRLKKEGKNKLFRLGTSMYSLIISRPVDFGLRTDQKYIRIEFIGKADFEVILRDGDKIYREYRINDLSNIKLKQLIKTLEDTLID</sequence>
<evidence type="ECO:0008006" key="3">
    <source>
        <dbReference type="Google" id="ProtNLM"/>
    </source>
</evidence>